<dbReference type="OrthoDB" id="505456at2"/>
<sequence length="331" mass="37760">MNTAVNWQQRVGNQRDWVWRGWQIRYTYIRSQCSSVQRIFPQPQKIEDKKKNLSDKDFIIPSQNQPNTTPLILLHGFGASIGHWRHNLEVLAEHHTVYALDMLGFGASEKAPVNYRVELWVEQVYEFWQTFIRQPVILVGNSIGSLIALVAAAVHPDMVQGIVMMSLPDPTLEQEALPTFLHPLVRGIKSIIASPLLLKALFIFLKRPGLIRRWASLAYTSQEAITDELIEILAGPPQDRGSTRAFIALFKASIGIDFSPSVKKILPNLTIPMLLIWGQKDRFVPPILASEFARYNDKLELLYLEDVGHCPHDESPEQVNKAILDWIQRNK</sequence>
<proteinExistence type="predicted"/>
<dbReference type="AlphaFoldDB" id="D7DXR3"/>
<evidence type="ECO:0000259" key="2">
    <source>
        <dbReference type="Pfam" id="PF00561"/>
    </source>
</evidence>
<feature type="domain" description="AB hydrolase-1" evidence="2">
    <location>
        <begin position="70"/>
        <end position="316"/>
    </location>
</feature>
<dbReference type="HOGENOM" id="CLU_020336_13_4_3"/>
<dbReference type="eggNOG" id="COG2267">
    <property type="taxonomic scope" value="Bacteria"/>
</dbReference>
<dbReference type="STRING" id="551115.Aazo_4676"/>
<evidence type="ECO:0000313" key="4">
    <source>
        <dbReference type="Proteomes" id="UP000001511"/>
    </source>
</evidence>
<feature type="transmembrane region" description="Helical" evidence="1">
    <location>
        <begin position="136"/>
        <end position="155"/>
    </location>
</feature>
<dbReference type="KEGG" id="naz:Aazo_4676"/>
<dbReference type="InterPro" id="IPR000073">
    <property type="entry name" value="AB_hydrolase_1"/>
</dbReference>
<dbReference type="RefSeq" id="WP_013192899.1">
    <property type="nucleotide sequence ID" value="NC_014248.1"/>
</dbReference>
<dbReference type="PRINTS" id="PR00111">
    <property type="entry name" value="ABHYDROLASE"/>
</dbReference>
<keyword evidence="1" id="KW-1133">Transmembrane helix</keyword>
<keyword evidence="4" id="KW-1185">Reference proteome</keyword>
<keyword evidence="1" id="KW-0812">Transmembrane</keyword>
<evidence type="ECO:0000256" key="1">
    <source>
        <dbReference type="SAM" id="Phobius"/>
    </source>
</evidence>
<dbReference type="InterPro" id="IPR029058">
    <property type="entry name" value="AB_hydrolase_fold"/>
</dbReference>
<dbReference type="InterPro" id="IPR000639">
    <property type="entry name" value="Epox_hydrolase-like"/>
</dbReference>
<reference evidence="3 4" key="1">
    <citation type="journal article" date="2010" name="PLoS ONE">
        <title>Genome erosion in a nitrogen-fixing vertically transmitted endosymbiotic multicellular cyanobacterium.</title>
        <authorList>
            <person name="Ran L."/>
            <person name="Larsson J."/>
            <person name="Vigil-Stenman T."/>
            <person name="Nylander J.A."/>
            <person name="Ininbergs K."/>
            <person name="Zheng W.W."/>
            <person name="Lapidus A."/>
            <person name="Lowry S."/>
            <person name="Haselkorn R."/>
            <person name="Bergman B."/>
        </authorList>
    </citation>
    <scope>NUCLEOTIDE SEQUENCE [LARGE SCALE GENOMIC DNA]</scope>
    <source>
        <strain evidence="3 4">0708</strain>
    </source>
</reference>
<dbReference type="PANTHER" id="PTHR46438">
    <property type="entry name" value="ALPHA/BETA-HYDROLASES SUPERFAMILY PROTEIN"/>
    <property type="match status" value="1"/>
</dbReference>
<evidence type="ECO:0000313" key="3">
    <source>
        <dbReference type="EMBL" id="ADI65889.1"/>
    </source>
</evidence>
<dbReference type="EMBL" id="CP002059">
    <property type="protein sequence ID" value="ADI65889.1"/>
    <property type="molecule type" value="Genomic_DNA"/>
</dbReference>
<name>D7DXR3_NOSA0</name>
<dbReference type="Gene3D" id="3.40.50.1820">
    <property type="entry name" value="alpha/beta hydrolase"/>
    <property type="match status" value="1"/>
</dbReference>
<feature type="transmembrane region" description="Helical" evidence="1">
    <location>
        <begin position="187"/>
        <end position="205"/>
    </location>
</feature>
<organism evidence="3 4">
    <name type="scientific">Nostoc azollae (strain 0708)</name>
    <name type="common">Anabaena azollae (strain 0708)</name>
    <dbReference type="NCBI Taxonomy" id="551115"/>
    <lineage>
        <taxon>Bacteria</taxon>
        <taxon>Bacillati</taxon>
        <taxon>Cyanobacteriota</taxon>
        <taxon>Cyanophyceae</taxon>
        <taxon>Nostocales</taxon>
        <taxon>Nostocaceae</taxon>
        <taxon>Trichormus</taxon>
    </lineage>
</organism>
<accession>D7DXR3</accession>
<dbReference type="Proteomes" id="UP000001511">
    <property type="component" value="Chromosome"/>
</dbReference>
<dbReference type="GO" id="GO:0016787">
    <property type="term" value="F:hydrolase activity"/>
    <property type="evidence" value="ECO:0007669"/>
    <property type="project" value="UniProtKB-KW"/>
</dbReference>
<gene>
    <name evidence="3" type="ordered locus">Aazo_4676</name>
</gene>
<dbReference type="PANTHER" id="PTHR46438:SF2">
    <property type="entry name" value="ALPHA_BETA-HYDROLASES SUPERFAMILY PROTEIN"/>
    <property type="match status" value="1"/>
</dbReference>
<dbReference type="SUPFAM" id="SSF53474">
    <property type="entry name" value="alpha/beta-Hydrolases"/>
    <property type="match status" value="1"/>
</dbReference>
<dbReference type="PRINTS" id="PR00412">
    <property type="entry name" value="EPOXHYDRLASE"/>
</dbReference>
<keyword evidence="3" id="KW-0378">Hydrolase</keyword>
<protein>
    <submittedName>
        <fullName evidence="3">Alpha/beta hydrolase fold protein</fullName>
    </submittedName>
</protein>
<keyword evidence="1" id="KW-0472">Membrane</keyword>
<dbReference type="Pfam" id="PF00561">
    <property type="entry name" value="Abhydrolase_1"/>
    <property type="match status" value="1"/>
</dbReference>